<accession>A0A0J1BC21</accession>
<sequence>MLSPLDYSAHPHIVERIIALSDTHALLPLRHLNRALKRTIDRSLCNHLIVSQPEAGRWLEWHVSSPSSTPLRLPTSHARRVAAQIVDPALLLQRSFSGMLFRLAPGDVSWLESTLAYTHTVSIRGDIWYGNRTLPFGALSSVFARAVPRLRLLPAPTGAYPSLHPFTARCVEVCAEIRADTRCDRAWVGTGTLLPPGVEDLRIQLRVERQDWAGERARPLVYPLSVRRVRVDLDVAPGEAVRVVGDKLFRHFRADIAWTVTGLDAGIVLALVAAASSAETKEVRAAMSFGASGT</sequence>
<name>A0A0J1BC21_9TREE</name>
<evidence type="ECO:0000313" key="1">
    <source>
        <dbReference type="EMBL" id="KLT45564.1"/>
    </source>
</evidence>
<protein>
    <submittedName>
        <fullName evidence="1">Uncharacterized protein</fullName>
    </submittedName>
</protein>
<reference evidence="1 2" key="1">
    <citation type="submission" date="2015-03" db="EMBL/GenBank/DDBJ databases">
        <title>Genomics and transcriptomics of the oil-accumulating basidiomycete yeast T. oleaginosus allow insights into substrate utilization and the diverse evolutionary trajectories of mating systems in fungi.</title>
        <authorList>
            <consortium name="DOE Joint Genome Institute"/>
            <person name="Kourist R."/>
            <person name="Kracht O."/>
            <person name="Bracharz F."/>
            <person name="Lipzen A."/>
            <person name="Nolan M."/>
            <person name="Ohm R."/>
            <person name="Grigoriev I."/>
            <person name="Sun S."/>
            <person name="Heitman J."/>
            <person name="Bruck T."/>
            <person name="Nowrousian M."/>
        </authorList>
    </citation>
    <scope>NUCLEOTIDE SEQUENCE [LARGE SCALE GENOMIC DNA]</scope>
    <source>
        <strain evidence="1 2">IBC0246</strain>
    </source>
</reference>
<dbReference type="Proteomes" id="UP000053611">
    <property type="component" value="Unassembled WGS sequence"/>
</dbReference>
<evidence type="ECO:0000313" key="2">
    <source>
        <dbReference type="Proteomes" id="UP000053611"/>
    </source>
</evidence>
<gene>
    <name evidence="1" type="ORF">CC85DRAFT_299622</name>
</gene>
<organism evidence="1 2">
    <name type="scientific">Cutaneotrichosporon oleaginosum</name>
    <dbReference type="NCBI Taxonomy" id="879819"/>
    <lineage>
        <taxon>Eukaryota</taxon>
        <taxon>Fungi</taxon>
        <taxon>Dikarya</taxon>
        <taxon>Basidiomycota</taxon>
        <taxon>Agaricomycotina</taxon>
        <taxon>Tremellomycetes</taxon>
        <taxon>Trichosporonales</taxon>
        <taxon>Trichosporonaceae</taxon>
        <taxon>Cutaneotrichosporon</taxon>
    </lineage>
</organism>
<dbReference type="EMBL" id="KQ087181">
    <property type="protein sequence ID" value="KLT45564.1"/>
    <property type="molecule type" value="Genomic_DNA"/>
</dbReference>
<dbReference type="AlphaFoldDB" id="A0A0J1BC21"/>
<dbReference type="GeneID" id="28985726"/>
<dbReference type="RefSeq" id="XP_018282055.1">
    <property type="nucleotide sequence ID" value="XM_018425123.1"/>
</dbReference>
<proteinExistence type="predicted"/>
<keyword evidence="2" id="KW-1185">Reference proteome</keyword>